<evidence type="ECO:0000256" key="2">
    <source>
        <dbReference type="ARBA" id="ARBA00023043"/>
    </source>
</evidence>
<dbReference type="PANTHER" id="PTHR24171:SF8">
    <property type="entry name" value="BRCA1-ASSOCIATED RING DOMAIN PROTEIN 1"/>
    <property type="match status" value="1"/>
</dbReference>
<keyword evidence="2" id="KW-0040">ANK repeat</keyword>
<accession>A0A6C0I8X4</accession>
<dbReference type="PANTHER" id="PTHR24171">
    <property type="entry name" value="ANKYRIN REPEAT DOMAIN-CONTAINING PROTEIN 39-RELATED"/>
    <property type="match status" value="1"/>
</dbReference>
<dbReference type="PROSITE" id="PS50297">
    <property type="entry name" value="ANK_REP_REGION"/>
    <property type="match status" value="3"/>
</dbReference>
<evidence type="ECO:0000256" key="1">
    <source>
        <dbReference type="ARBA" id="ARBA00022737"/>
    </source>
</evidence>
<dbReference type="AlphaFoldDB" id="A0A6C0I8X4"/>
<dbReference type="GO" id="GO:0031436">
    <property type="term" value="C:BRCA1-BARD1 complex"/>
    <property type="evidence" value="ECO:0007669"/>
    <property type="project" value="TreeGrafter"/>
</dbReference>
<name>A0A6C0I8X4_9ZZZZ</name>
<evidence type="ECO:0000313" key="3">
    <source>
        <dbReference type="EMBL" id="QHT88786.1"/>
    </source>
</evidence>
<dbReference type="PROSITE" id="PS50088">
    <property type="entry name" value="ANK_REPEAT"/>
    <property type="match status" value="3"/>
</dbReference>
<dbReference type="GO" id="GO:0004842">
    <property type="term" value="F:ubiquitin-protein transferase activity"/>
    <property type="evidence" value="ECO:0007669"/>
    <property type="project" value="TreeGrafter"/>
</dbReference>
<protein>
    <submittedName>
        <fullName evidence="3">Uncharacterized protein</fullName>
    </submittedName>
</protein>
<reference evidence="3" key="1">
    <citation type="journal article" date="2020" name="Nature">
        <title>Giant virus diversity and host interactions through global metagenomics.</title>
        <authorList>
            <person name="Schulz F."/>
            <person name="Roux S."/>
            <person name="Paez-Espino D."/>
            <person name="Jungbluth S."/>
            <person name="Walsh D.A."/>
            <person name="Denef V.J."/>
            <person name="McMahon K.D."/>
            <person name="Konstantinidis K.T."/>
            <person name="Eloe-Fadrosh E.A."/>
            <person name="Kyrpides N.C."/>
            <person name="Woyke T."/>
        </authorList>
    </citation>
    <scope>NUCLEOTIDE SEQUENCE</scope>
    <source>
        <strain evidence="3">GVMAG-M-3300023184-51</strain>
    </source>
</reference>
<dbReference type="EMBL" id="MN740123">
    <property type="protein sequence ID" value="QHT88786.1"/>
    <property type="molecule type" value="Genomic_DNA"/>
</dbReference>
<dbReference type="SUPFAM" id="SSF48403">
    <property type="entry name" value="Ankyrin repeat"/>
    <property type="match status" value="1"/>
</dbReference>
<keyword evidence="1" id="KW-0677">Repeat</keyword>
<dbReference type="GO" id="GO:0085020">
    <property type="term" value="P:protein K6-linked ubiquitination"/>
    <property type="evidence" value="ECO:0007669"/>
    <property type="project" value="TreeGrafter"/>
</dbReference>
<dbReference type="InterPro" id="IPR036770">
    <property type="entry name" value="Ankyrin_rpt-contain_sf"/>
</dbReference>
<dbReference type="GO" id="GO:0070531">
    <property type="term" value="C:BRCA1-A complex"/>
    <property type="evidence" value="ECO:0007669"/>
    <property type="project" value="TreeGrafter"/>
</dbReference>
<dbReference type="Pfam" id="PF12796">
    <property type="entry name" value="Ank_2"/>
    <property type="match status" value="1"/>
</dbReference>
<dbReference type="Gene3D" id="1.25.40.20">
    <property type="entry name" value="Ankyrin repeat-containing domain"/>
    <property type="match status" value="1"/>
</dbReference>
<dbReference type="InterPro" id="IPR002110">
    <property type="entry name" value="Ankyrin_rpt"/>
</dbReference>
<sequence length="210" mass="23706">MDNTIENLKATAYLIQAIKSNDEEKCAHILETEEVYLNKTDNEVPELETDCCYYIRSSTPIVIACDVGNPKIVSLLLAKGANINDTDNNSLTLLMKASIYNHVDVIEVLLSNGADIHEKNIYNGATAILYAALHSQKEAITLLMERGASIYDTTINGCNCYNSTFNESIKFIIQKWTIIMPIIMFQELLIYNQLDDSLLDLQEYMDEIIH</sequence>
<proteinExistence type="predicted"/>
<organism evidence="3">
    <name type="scientific">viral metagenome</name>
    <dbReference type="NCBI Taxonomy" id="1070528"/>
    <lineage>
        <taxon>unclassified sequences</taxon>
        <taxon>metagenomes</taxon>
        <taxon>organismal metagenomes</taxon>
    </lineage>
</organism>
<dbReference type="SMART" id="SM00248">
    <property type="entry name" value="ANK"/>
    <property type="match status" value="3"/>
</dbReference>